<evidence type="ECO:0000259" key="9">
    <source>
        <dbReference type="PROSITE" id="PS50089"/>
    </source>
</evidence>
<dbReference type="InterPro" id="IPR001841">
    <property type="entry name" value="Znf_RING"/>
</dbReference>
<evidence type="ECO:0000256" key="6">
    <source>
        <dbReference type="PROSITE-ProRule" id="PRU00175"/>
    </source>
</evidence>
<organism evidence="10 11">
    <name type="scientific">Apophysomyces ossiformis</name>
    <dbReference type="NCBI Taxonomy" id="679940"/>
    <lineage>
        <taxon>Eukaryota</taxon>
        <taxon>Fungi</taxon>
        <taxon>Fungi incertae sedis</taxon>
        <taxon>Mucoromycota</taxon>
        <taxon>Mucoromycotina</taxon>
        <taxon>Mucoromycetes</taxon>
        <taxon>Mucorales</taxon>
        <taxon>Mucorineae</taxon>
        <taxon>Mucoraceae</taxon>
        <taxon>Apophysomyces</taxon>
    </lineage>
</organism>
<evidence type="ECO:0000313" key="11">
    <source>
        <dbReference type="Proteomes" id="UP000605846"/>
    </source>
</evidence>
<evidence type="ECO:0000256" key="4">
    <source>
        <dbReference type="ARBA" id="ARBA00022771"/>
    </source>
</evidence>
<keyword evidence="11" id="KW-1185">Reference proteome</keyword>
<proteinExistence type="predicted"/>
<dbReference type="AlphaFoldDB" id="A0A8H7BJZ1"/>
<dbReference type="InterPro" id="IPR017907">
    <property type="entry name" value="Znf_RING_CS"/>
</dbReference>
<feature type="compositionally biased region" description="Polar residues" evidence="8">
    <location>
        <begin position="143"/>
        <end position="160"/>
    </location>
</feature>
<evidence type="ECO:0000256" key="2">
    <source>
        <dbReference type="ARBA" id="ARBA00022490"/>
    </source>
</evidence>
<dbReference type="GO" id="GO:0045944">
    <property type="term" value="P:positive regulation of transcription by RNA polymerase II"/>
    <property type="evidence" value="ECO:0007669"/>
    <property type="project" value="TreeGrafter"/>
</dbReference>
<feature type="coiled-coil region" evidence="7">
    <location>
        <begin position="205"/>
        <end position="258"/>
    </location>
</feature>
<feature type="region of interest" description="Disordered" evidence="8">
    <location>
        <begin position="404"/>
        <end position="423"/>
    </location>
</feature>
<name>A0A8H7BJZ1_9FUNG</name>
<comment type="subcellular location">
    <subcellularLocation>
        <location evidence="1">Cytoplasm</location>
    </subcellularLocation>
</comment>
<keyword evidence="7" id="KW-0175">Coiled coil</keyword>
<dbReference type="InterPro" id="IPR039739">
    <property type="entry name" value="MAG2/RNF10"/>
</dbReference>
<keyword evidence="3" id="KW-0479">Metal-binding</keyword>
<protein>
    <recommendedName>
        <fullName evidence="9">RING-type domain-containing protein</fullName>
    </recommendedName>
</protein>
<evidence type="ECO:0000256" key="1">
    <source>
        <dbReference type="ARBA" id="ARBA00004496"/>
    </source>
</evidence>
<dbReference type="SUPFAM" id="SSF57850">
    <property type="entry name" value="RING/U-box"/>
    <property type="match status" value="1"/>
</dbReference>
<dbReference type="PANTHER" id="PTHR12983:SF9">
    <property type="entry name" value="E3 UBIQUITIN-PROTEIN LIGASE RNF10"/>
    <property type="match status" value="1"/>
</dbReference>
<dbReference type="InterPro" id="IPR013083">
    <property type="entry name" value="Znf_RING/FYVE/PHD"/>
</dbReference>
<dbReference type="EMBL" id="JABAYA010000283">
    <property type="protein sequence ID" value="KAF7721286.1"/>
    <property type="molecule type" value="Genomic_DNA"/>
</dbReference>
<dbReference type="SMART" id="SM00184">
    <property type="entry name" value="RING"/>
    <property type="match status" value="1"/>
</dbReference>
<evidence type="ECO:0000313" key="10">
    <source>
        <dbReference type="EMBL" id="KAF7721286.1"/>
    </source>
</evidence>
<sequence length="523" mass="59744">MQIRTSGDYAINMTDADANFDWDDIEQVLISAAKTPTCPVCLSTPAAARVAKCGHVFCLPCILHHIAVGDDPKAQWRDCPICGDMIYEYDLKSTRLLPSAATSRWDEEGPLEEVLVGDLIDMCLVQRTGHALIALPLSKKRTGSTFHHPTTETAATASTGDSHHNRDHHHHSSGTTSNIPWTSTPSALNFARFMFPSPGYMDGEYNRDLQELDQALEEAKQWNATEELTYIYDSIQLVKDKQKEAVAHHEENDEHNNNNRVRGQFLPGASAAMTKGKLALKHVLVDEHNHHHDVKEQQEASSLLENNYYYYQAADGRNIYLQPLDIKILKHEFGSYEAFPSHLQAIITGVEETAFTEDLRKRHRYLSHVPLTCDVTFIEIDLSGIVSKETLEFFDDELKARMERRKEEDEKDKEEEEGTELAVKESLVSEDTDHGYTFGSSHETWDDDEEEMLQHVLRLSAAEHQEQMERDNSMLLTAVVEEQDRDIHETYDTYDTYGYDDDDDGYAEQDVWDHNLTRRRRKA</sequence>
<gene>
    <name evidence="10" type="ORF">EC973_004962</name>
</gene>
<evidence type="ECO:0000256" key="8">
    <source>
        <dbReference type="SAM" id="MobiDB-lite"/>
    </source>
</evidence>
<dbReference type="Pfam" id="PF00097">
    <property type="entry name" value="zf-C3HC4"/>
    <property type="match status" value="1"/>
</dbReference>
<dbReference type="PANTHER" id="PTHR12983">
    <property type="entry name" value="RING FINGER 10 FAMILY MEMBER"/>
    <property type="match status" value="1"/>
</dbReference>
<keyword evidence="2" id="KW-0963">Cytoplasm</keyword>
<dbReference type="Gene3D" id="3.30.40.10">
    <property type="entry name" value="Zinc/RING finger domain, C3HC4 (zinc finger)"/>
    <property type="match status" value="1"/>
</dbReference>
<accession>A0A8H7BJZ1</accession>
<feature type="domain" description="RING-type" evidence="9">
    <location>
        <begin position="38"/>
        <end position="82"/>
    </location>
</feature>
<comment type="caution">
    <text evidence="10">The sequence shown here is derived from an EMBL/GenBank/DDBJ whole genome shotgun (WGS) entry which is preliminary data.</text>
</comment>
<keyword evidence="5" id="KW-0862">Zinc</keyword>
<dbReference type="Proteomes" id="UP000605846">
    <property type="component" value="Unassembled WGS sequence"/>
</dbReference>
<evidence type="ECO:0000256" key="7">
    <source>
        <dbReference type="SAM" id="Coils"/>
    </source>
</evidence>
<dbReference type="InterPro" id="IPR018957">
    <property type="entry name" value="Znf_C3HC4_RING-type"/>
</dbReference>
<feature type="region of interest" description="Disordered" evidence="8">
    <location>
        <begin position="143"/>
        <end position="181"/>
    </location>
</feature>
<dbReference type="OrthoDB" id="302966at2759"/>
<dbReference type="PROSITE" id="PS00518">
    <property type="entry name" value="ZF_RING_1"/>
    <property type="match status" value="1"/>
</dbReference>
<dbReference type="CDD" id="cd16536">
    <property type="entry name" value="RING-HC_RNF10"/>
    <property type="match status" value="1"/>
</dbReference>
<reference evidence="10" key="1">
    <citation type="submission" date="2020-01" db="EMBL/GenBank/DDBJ databases">
        <title>Genome Sequencing of Three Apophysomyces-Like Fungal Strains Confirms a Novel Fungal Genus in the Mucoromycota with divergent Burkholderia-like Endosymbiotic Bacteria.</title>
        <authorList>
            <person name="Stajich J.E."/>
            <person name="Macias A.M."/>
            <person name="Carter-House D."/>
            <person name="Lovett B."/>
            <person name="Kasson L.R."/>
            <person name="Berry K."/>
            <person name="Grigoriev I."/>
            <person name="Chang Y."/>
            <person name="Spatafora J."/>
            <person name="Kasson M.T."/>
        </authorList>
    </citation>
    <scope>NUCLEOTIDE SEQUENCE</scope>
    <source>
        <strain evidence="10">NRRL A-21654</strain>
    </source>
</reference>
<evidence type="ECO:0000256" key="5">
    <source>
        <dbReference type="ARBA" id="ARBA00022833"/>
    </source>
</evidence>
<feature type="compositionally biased region" description="Acidic residues" evidence="8">
    <location>
        <begin position="409"/>
        <end position="419"/>
    </location>
</feature>
<dbReference type="PROSITE" id="PS50089">
    <property type="entry name" value="ZF_RING_2"/>
    <property type="match status" value="1"/>
</dbReference>
<evidence type="ECO:0000256" key="3">
    <source>
        <dbReference type="ARBA" id="ARBA00022723"/>
    </source>
</evidence>
<dbReference type="GO" id="GO:0005737">
    <property type="term" value="C:cytoplasm"/>
    <property type="evidence" value="ECO:0007669"/>
    <property type="project" value="UniProtKB-SubCell"/>
</dbReference>
<dbReference type="GO" id="GO:0008270">
    <property type="term" value="F:zinc ion binding"/>
    <property type="evidence" value="ECO:0007669"/>
    <property type="project" value="UniProtKB-KW"/>
</dbReference>
<dbReference type="GO" id="GO:0000976">
    <property type="term" value="F:transcription cis-regulatory region binding"/>
    <property type="evidence" value="ECO:0007669"/>
    <property type="project" value="TreeGrafter"/>
</dbReference>
<keyword evidence="4 6" id="KW-0863">Zinc-finger</keyword>